<name>A0A1G6IWX1_9GAMM</name>
<protein>
    <submittedName>
        <fullName evidence="1">Phosphoglycolate phosphatase</fullName>
    </submittedName>
</protein>
<dbReference type="Gene3D" id="3.40.50.1000">
    <property type="entry name" value="HAD superfamily/HAD-like"/>
    <property type="match status" value="1"/>
</dbReference>
<accession>A0A1G6IWX1</accession>
<dbReference type="InterPro" id="IPR023198">
    <property type="entry name" value="PGP-like_dom2"/>
</dbReference>
<dbReference type="InterPro" id="IPR050155">
    <property type="entry name" value="HAD-like_hydrolase_sf"/>
</dbReference>
<dbReference type="InterPro" id="IPR041492">
    <property type="entry name" value="HAD_2"/>
</dbReference>
<dbReference type="EMBL" id="FMYK01000003">
    <property type="protein sequence ID" value="SDC10987.1"/>
    <property type="molecule type" value="Genomic_DNA"/>
</dbReference>
<dbReference type="PANTHER" id="PTHR43434">
    <property type="entry name" value="PHOSPHOGLYCOLATE PHOSPHATASE"/>
    <property type="match status" value="1"/>
</dbReference>
<dbReference type="Pfam" id="PF13419">
    <property type="entry name" value="HAD_2"/>
    <property type="match status" value="1"/>
</dbReference>
<organism evidence="1 2">
    <name type="scientific">Acinetobacter marinus</name>
    <dbReference type="NCBI Taxonomy" id="281375"/>
    <lineage>
        <taxon>Bacteria</taxon>
        <taxon>Pseudomonadati</taxon>
        <taxon>Pseudomonadota</taxon>
        <taxon>Gammaproteobacteria</taxon>
        <taxon>Moraxellales</taxon>
        <taxon>Moraxellaceae</taxon>
        <taxon>Acinetobacter</taxon>
    </lineage>
</organism>
<dbReference type="Proteomes" id="UP000242317">
    <property type="component" value="Unassembled WGS sequence"/>
</dbReference>
<dbReference type="GO" id="GO:0004713">
    <property type="term" value="F:protein tyrosine kinase activity"/>
    <property type="evidence" value="ECO:0007669"/>
    <property type="project" value="TreeGrafter"/>
</dbReference>
<dbReference type="InterPro" id="IPR036412">
    <property type="entry name" value="HAD-like_sf"/>
</dbReference>
<dbReference type="SFLD" id="SFLDS00003">
    <property type="entry name" value="Haloacid_Dehalogenase"/>
    <property type="match status" value="1"/>
</dbReference>
<keyword evidence="2" id="KW-1185">Reference proteome</keyword>
<dbReference type="Gene3D" id="1.10.150.240">
    <property type="entry name" value="Putative phosphatase, domain 2"/>
    <property type="match status" value="1"/>
</dbReference>
<dbReference type="NCBIfam" id="TIGR01549">
    <property type="entry name" value="HAD-SF-IA-v1"/>
    <property type="match status" value="1"/>
</dbReference>
<dbReference type="GO" id="GO:0016791">
    <property type="term" value="F:phosphatase activity"/>
    <property type="evidence" value="ECO:0007669"/>
    <property type="project" value="UniProtKB-ARBA"/>
</dbReference>
<dbReference type="InterPro" id="IPR023214">
    <property type="entry name" value="HAD_sf"/>
</dbReference>
<dbReference type="AlphaFoldDB" id="A0A1G6IWX1"/>
<gene>
    <name evidence="1" type="ORF">SAMN05421749_103170</name>
</gene>
<dbReference type="GO" id="GO:0005829">
    <property type="term" value="C:cytosol"/>
    <property type="evidence" value="ECO:0007669"/>
    <property type="project" value="TreeGrafter"/>
</dbReference>
<dbReference type="FunFam" id="3.40.50.1000:FF:000022">
    <property type="entry name" value="Phosphoglycolate phosphatase"/>
    <property type="match status" value="1"/>
</dbReference>
<dbReference type="PANTHER" id="PTHR43434:SF20">
    <property type="entry name" value="5'-NUCLEOTIDASE"/>
    <property type="match status" value="1"/>
</dbReference>
<dbReference type="InterPro" id="IPR006439">
    <property type="entry name" value="HAD-SF_hydro_IA"/>
</dbReference>
<evidence type="ECO:0000313" key="2">
    <source>
        <dbReference type="Proteomes" id="UP000242317"/>
    </source>
</evidence>
<sequence length="227" mass="25442">MIVEMKIENILIDLDGTLTNPKLGITTCIRYAMQKLGRPLADEVDLDWCIGPPLKASLAKLLQSDDDTVNIDQLAEQALALYRERFSTIGLFENEVYPEVAETLEKLQQQGYRLFVATAKPTIYAEQILEHFDLAKYFIKIYGSELTGERTNKGELITYLLAQENLDATATVMVGDREFDILGARQNGVKSIAVTYGYGTAEEFAQAQPNQMIMNFSALMTALDRLN</sequence>
<dbReference type="SFLD" id="SFLDG01129">
    <property type="entry name" value="C1.5:_HAD__Beta-PGM__Phosphata"/>
    <property type="match status" value="1"/>
</dbReference>
<evidence type="ECO:0000313" key="1">
    <source>
        <dbReference type="EMBL" id="SDC10987.1"/>
    </source>
</evidence>
<reference evidence="2" key="1">
    <citation type="submission" date="2016-09" db="EMBL/GenBank/DDBJ databases">
        <authorList>
            <person name="Varghese N."/>
            <person name="Submissions S."/>
        </authorList>
    </citation>
    <scope>NUCLEOTIDE SEQUENCE [LARGE SCALE GENOMIC DNA]</scope>
    <source>
        <strain evidence="2">ANC 3699</strain>
    </source>
</reference>
<proteinExistence type="predicted"/>
<dbReference type="SUPFAM" id="SSF56784">
    <property type="entry name" value="HAD-like"/>
    <property type="match status" value="1"/>
</dbReference>